<keyword evidence="5" id="KW-0462">Maltose metabolism</keyword>
<dbReference type="GO" id="GO:0033934">
    <property type="term" value="F:glucan 1,4-alpha-maltotriohydrolase activity"/>
    <property type="evidence" value="ECO:0007669"/>
    <property type="project" value="TreeGrafter"/>
</dbReference>
<dbReference type="GO" id="GO:0000025">
    <property type="term" value="P:maltose catabolic process"/>
    <property type="evidence" value="ECO:0007669"/>
    <property type="project" value="TreeGrafter"/>
</dbReference>
<protein>
    <submittedName>
        <fullName evidence="7">Alpha-glucosidase-like protein maltase</fullName>
    </submittedName>
</protein>
<evidence type="ECO:0000259" key="6">
    <source>
        <dbReference type="SMART" id="SM00642"/>
    </source>
</evidence>
<dbReference type="FunFam" id="3.20.20.80:FF:000064">
    <property type="entry name" value="Oligo-1,6-glucosidase"/>
    <property type="match status" value="1"/>
</dbReference>
<dbReference type="OrthoDB" id="1740265at2759"/>
<keyword evidence="3" id="KW-0325">Glycoprotein</keyword>
<dbReference type="FunFam" id="3.20.20.80:FF:000087">
    <property type="entry name" value="Oligo-1,6-glucosidase IMA1"/>
    <property type="match status" value="1"/>
</dbReference>
<feature type="domain" description="Glycosyl hydrolase family 13 catalytic" evidence="6">
    <location>
        <begin position="27"/>
        <end position="450"/>
    </location>
</feature>
<dbReference type="Gene3D" id="2.60.40.1180">
    <property type="entry name" value="Golgi alpha-mannosidase II"/>
    <property type="match status" value="1"/>
</dbReference>
<keyword evidence="4" id="KW-0326">Glycosidase</keyword>
<reference evidence="7" key="1">
    <citation type="journal article" date="2020" name="Stud. Mycol.">
        <title>101 Dothideomycetes genomes: a test case for predicting lifestyles and emergence of pathogens.</title>
        <authorList>
            <person name="Haridas S."/>
            <person name="Albert R."/>
            <person name="Binder M."/>
            <person name="Bloem J."/>
            <person name="Labutti K."/>
            <person name="Salamov A."/>
            <person name="Andreopoulos B."/>
            <person name="Baker S."/>
            <person name="Barry K."/>
            <person name="Bills G."/>
            <person name="Bluhm B."/>
            <person name="Cannon C."/>
            <person name="Castanera R."/>
            <person name="Culley D."/>
            <person name="Daum C."/>
            <person name="Ezra D."/>
            <person name="Gonzalez J."/>
            <person name="Henrissat B."/>
            <person name="Kuo A."/>
            <person name="Liang C."/>
            <person name="Lipzen A."/>
            <person name="Lutzoni F."/>
            <person name="Magnuson J."/>
            <person name="Mondo S."/>
            <person name="Nolan M."/>
            <person name="Ohm R."/>
            <person name="Pangilinan J."/>
            <person name="Park H.-J."/>
            <person name="Ramirez L."/>
            <person name="Alfaro M."/>
            <person name="Sun H."/>
            <person name="Tritt A."/>
            <person name="Yoshinaga Y."/>
            <person name="Zwiers L.-H."/>
            <person name="Turgeon B."/>
            <person name="Goodwin S."/>
            <person name="Spatafora J."/>
            <person name="Crous P."/>
            <person name="Grigoriev I."/>
        </authorList>
    </citation>
    <scope>NUCLEOTIDE SEQUENCE</scope>
    <source>
        <strain evidence="7">CBS 473.64</strain>
    </source>
</reference>
<dbReference type="SUPFAM" id="SSF51011">
    <property type="entry name" value="Glycosyl hydrolase domain"/>
    <property type="match status" value="1"/>
</dbReference>
<keyword evidence="2" id="KW-0378">Hydrolase</keyword>
<evidence type="ECO:0000256" key="3">
    <source>
        <dbReference type="ARBA" id="ARBA00023180"/>
    </source>
</evidence>
<evidence type="ECO:0000256" key="1">
    <source>
        <dbReference type="ARBA" id="ARBA00008061"/>
    </source>
</evidence>
<dbReference type="InterPro" id="IPR017853">
    <property type="entry name" value="GH"/>
</dbReference>
<evidence type="ECO:0000256" key="5">
    <source>
        <dbReference type="ARBA" id="ARBA00026248"/>
    </source>
</evidence>
<dbReference type="GO" id="GO:0005987">
    <property type="term" value="P:sucrose catabolic process"/>
    <property type="evidence" value="ECO:0007669"/>
    <property type="project" value="TreeGrafter"/>
</dbReference>
<accession>A0A6A6SG40</accession>
<proteinExistence type="inferred from homology"/>
<keyword evidence="8" id="KW-1185">Reference proteome</keyword>
<sequence>MADTKTTGGLYVGTDKHRWWKEAVVYQVYPASFLDTNGDGWGDVPGITAKLDHLKTLGVDVIWVSPIYKSPQADMGYDIADYEDIDPIYGTLADVDYLIKEIKKRDMKLVMDLVVNHTSDQHDWFIDSRSSKESSKRDWYIWKPAKYDKDGNRQPPNNWAQILGEANSAWTWDEKSGEYYLSLFTPEQPDLNWESPAVREAVHHVLRFWLDRGASGFRMDVINLISKVQSFPDAETTVPNNKYQPGHKHFANGPRLHEFLKDINREVLSKYDTITVGEMPFVRDEDEIIRVVGAESGELNMIFAFDIVDIDNVPGDFKYTLYPWDARDLKRIVNRLQRLMLERDGWNSLFIENHDQPRSISRYTDDSDQWRDYGARLLCLMQTTLAGTLYVYQGEEIGMRNVPESWGKEEYKDIESINFFKKYEQMYPGDEEKLAYGRKIMQRKARDNARTPVQWDTSAHAGFTSASSTPWMRVNDDYKDINVARQFSDPNVITSVFAFWKRALANRKQHKDIFVYGDFGLIDAEHEKVVAYKRWSADEAVVVVLNLSGKEIEWKGIGSLKVKKWWAGNYDEKDLGEKAKEGTIVLRPWEGLIGGLEE</sequence>
<dbReference type="PANTHER" id="PTHR10357">
    <property type="entry name" value="ALPHA-AMYLASE FAMILY MEMBER"/>
    <property type="match status" value="1"/>
</dbReference>
<organism evidence="7 8">
    <name type="scientific">Massarina eburnea CBS 473.64</name>
    <dbReference type="NCBI Taxonomy" id="1395130"/>
    <lineage>
        <taxon>Eukaryota</taxon>
        <taxon>Fungi</taxon>
        <taxon>Dikarya</taxon>
        <taxon>Ascomycota</taxon>
        <taxon>Pezizomycotina</taxon>
        <taxon>Dothideomycetes</taxon>
        <taxon>Pleosporomycetidae</taxon>
        <taxon>Pleosporales</taxon>
        <taxon>Massarineae</taxon>
        <taxon>Massarinaceae</taxon>
        <taxon>Massarina</taxon>
    </lineage>
</organism>
<evidence type="ECO:0000256" key="4">
    <source>
        <dbReference type="ARBA" id="ARBA00023295"/>
    </source>
</evidence>
<dbReference type="Gene3D" id="3.20.20.80">
    <property type="entry name" value="Glycosidases"/>
    <property type="match status" value="1"/>
</dbReference>
<dbReference type="GO" id="GO:0004556">
    <property type="term" value="F:alpha-amylase activity"/>
    <property type="evidence" value="ECO:0007669"/>
    <property type="project" value="TreeGrafter"/>
</dbReference>
<gene>
    <name evidence="7" type="ORF">P280DRAFT_418068</name>
</gene>
<dbReference type="FunFam" id="3.90.400.10:FF:000001">
    <property type="entry name" value="Maltase A3, isoform A"/>
    <property type="match status" value="1"/>
</dbReference>
<dbReference type="EMBL" id="MU006777">
    <property type="protein sequence ID" value="KAF2645881.1"/>
    <property type="molecule type" value="Genomic_DNA"/>
</dbReference>
<dbReference type="Proteomes" id="UP000799753">
    <property type="component" value="Unassembled WGS sequence"/>
</dbReference>
<dbReference type="InterPro" id="IPR045857">
    <property type="entry name" value="O16G_dom_2"/>
</dbReference>
<comment type="similarity">
    <text evidence="1">Belongs to the glycosyl hydrolase 13 family.</text>
</comment>
<name>A0A6A6SG40_9PLEO</name>
<evidence type="ECO:0000256" key="2">
    <source>
        <dbReference type="ARBA" id="ARBA00022801"/>
    </source>
</evidence>
<evidence type="ECO:0000313" key="7">
    <source>
        <dbReference type="EMBL" id="KAF2645881.1"/>
    </source>
</evidence>
<dbReference type="Gene3D" id="3.90.400.10">
    <property type="entry name" value="Oligo-1,6-glucosidase, Domain 2"/>
    <property type="match status" value="1"/>
</dbReference>
<dbReference type="SUPFAM" id="SSF51445">
    <property type="entry name" value="(Trans)glycosidases"/>
    <property type="match status" value="1"/>
</dbReference>
<dbReference type="Pfam" id="PF00128">
    <property type="entry name" value="Alpha-amylase"/>
    <property type="match status" value="1"/>
</dbReference>
<dbReference type="GO" id="GO:0004574">
    <property type="term" value="F:oligo-1,6-glucosidase activity"/>
    <property type="evidence" value="ECO:0007669"/>
    <property type="project" value="TreeGrafter"/>
</dbReference>
<dbReference type="InterPro" id="IPR013780">
    <property type="entry name" value="Glyco_hydro_b"/>
</dbReference>
<dbReference type="SMART" id="SM00642">
    <property type="entry name" value="Aamy"/>
    <property type="match status" value="1"/>
</dbReference>
<evidence type="ECO:0000313" key="8">
    <source>
        <dbReference type="Proteomes" id="UP000799753"/>
    </source>
</evidence>
<dbReference type="AlphaFoldDB" id="A0A6A6SG40"/>
<dbReference type="GO" id="GO:0004575">
    <property type="term" value="F:sucrose alpha-glucosidase activity"/>
    <property type="evidence" value="ECO:0007669"/>
    <property type="project" value="TreeGrafter"/>
</dbReference>
<dbReference type="CDD" id="cd11333">
    <property type="entry name" value="AmyAc_SI_OligoGlu_DGase"/>
    <property type="match status" value="1"/>
</dbReference>
<dbReference type="PANTHER" id="PTHR10357:SF232">
    <property type="entry name" value="GLYCOSYL HYDROLASE FAMILY 13 CATALYTIC DOMAIN-CONTAINING PROTEIN"/>
    <property type="match status" value="1"/>
</dbReference>
<dbReference type="InterPro" id="IPR006047">
    <property type="entry name" value="GH13_cat_dom"/>
</dbReference>